<name>A0A0N1GZ33_9EURO</name>
<evidence type="ECO:0000313" key="2">
    <source>
        <dbReference type="EMBL" id="KPI36264.1"/>
    </source>
</evidence>
<dbReference type="Proteomes" id="UP000038010">
    <property type="component" value="Unassembled WGS sequence"/>
</dbReference>
<evidence type="ECO:0000313" key="3">
    <source>
        <dbReference type="Proteomes" id="UP000038010"/>
    </source>
</evidence>
<dbReference type="InterPro" id="IPR033877">
    <property type="entry name" value="Frm2/Hbn1"/>
</dbReference>
<dbReference type="PANTHER" id="PTHR43035">
    <property type="entry name" value="FATTY ACID REPRESSION MUTANT PROTEIN 2-RELATED"/>
    <property type="match status" value="1"/>
</dbReference>
<organism evidence="2 3">
    <name type="scientific">Cyphellophora attinorum</name>
    <dbReference type="NCBI Taxonomy" id="1664694"/>
    <lineage>
        <taxon>Eukaryota</taxon>
        <taxon>Fungi</taxon>
        <taxon>Dikarya</taxon>
        <taxon>Ascomycota</taxon>
        <taxon>Pezizomycotina</taxon>
        <taxon>Eurotiomycetes</taxon>
        <taxon>Chaetothyriomycetidae</taxon>
        <taxon>Chaetothyriales</taxon>
        <taxon>Cyphellophoraceae</taxon>
        <taxon>Cyphellophora</taxon>
    </lineage>
</organism>
<dbReference type="InterPro" id="IPR029479">
    <property type="entry name" value="Nitroreductase"/>
</dbReference>
<feature type="domain" description="Nitroreductase" evidence="1">
    <location>
        <begin position="14"/>
        <end position="155"/>
    </location>
</feature>
<gene>
    <name evidence="2" type="ORF">AB675_7349</name>
</gene>
<accession>A0A0N1GZ33</accession>
<comment type="caution">
    <text evidence="2">The sequence shown here is derived from an EMBL/GenBank/DDBJ whole genome shotgun (WGS) entry which is preliminary data.</text>
</comment>
<dbReference type="GO" id="GO:0016491">
    <property type="term" value="F:oxidoreductase activity"/>
    <property type="evidence" value="ECO:0007669"/>
    <property type="project" value="InterPro"/>
</dbReference>
<keyword evidence="3" id="KW-1185">Reference proteome</keyword>
<protein>
    <submittedName>
        <fullName evidence="2">Fatty acid repression mutant protein 2</fullName>
    </submittedName>
</protein>
<dbReference type="InterPro" id="IPR000415">
    <property type="entry name" value="Nitroreductase-like"/>
</dbReference>
<dbReference type="Pfam" id="PF00881">
    <property type="entry name" value="Nitroreductase"/>
    <property type="match status" value="1"/>
</dbReference>
<reference evidence="2 3" key="1">
    <citation type="submission" date="2015-06" db="EMBL/GenBank/DDBJ databases">
        <title>Draft genome of the ant-associated black yeast Phialophora attae CBS 131958.</title>
        <authorList>
            <person name="Moreno L.F."/>
            <person name="Stielow B.J."/>
            <person name="de Hoog S."/>
            <person name="Vicente V.A."/>
            <person name="Weiss V.A."/>
            <person name="de Vries M."/>
            <person name="Cruz L.M."/>
            <person name="Souza E.M."/>
        </authorList>
    </citation>
    <scope>NUCLEOTIDE SEQUENCE [LARGE SCALE GENOMIC DNA]</scope>
    <source>
        <strain evidence="2 3">CBS 131958</strain>
    </source>
</reference>
<dbReference type="EMBL" id="LFJN01000032">
    <property type="protein sequence ID" value="KPI36264.1"/>
    <property type="molecule type" value="Genomic_DNA"/>
</dbReference>
<dbReference type="Gene3D" id="3.40.109.10">
    <property type="entry name" value="NADH Oxidase"/>
    <property type="match status" value="1"/>
</dbReference>
<dbReference type="GO" id="GO:0034599">
    <property type="term" value="P:cellular response to oxidative stress"/>
    <property type="evidence" value="ECO:0007669"/>
    <property type="project" value="InterPro"/>
</dbReference>
<dbReference type="SUPFAM" id="SSF55469">
    <property type="entry name" value="FMN-dependent nitroreductase-like"/>
    <property type="match status" value="1"/>
</dbReference>
<dbReference type="PANTHER" id="PTHR43035:SF4">
    <property type="entry name" value="NITROREDUCTASE FAMILY PROTEIN (AFU_ORTHOLOGUE AFUA_3G03530)"/>
    <property type="match status" value="1"/>
</dbReference>
<dbReference type="VEuPathDB" id="FungiDB:AB675_7349"/>
<dbReference type="AlphaFoldDB" id="A0A0N1GZ33"/>
<dbReference type="RefSeq" id="XP_017996227.1">
    <property type="nucleotide sequence ID" value="XM_018147709.1"/>
</dbReference>
<dbReference type="OrthoDB" id="2138173at2759"/>
<sequence length="189" mass="21175">MASEKSEALFTAVETRRSIYGISGELSISDKRVREIVERAVKHGPSPFNVQASRAVVLLGAEHHKLWDMGDAILKGMLPPEIYERLAPRTAGFRRGHGTIAFFEDKQELKEMGEKNPAVAGMMDQWSEHANGMLQFVVWTALSLEGVGCSMQHYNFDPTFYGGHEEDMGTSRELGPEITAGVWRTETWF</sequence>
<proteinExistence type="predicted"/>
<dbReference type="GeneID" id="28739589"/>
<evidence type="ECO:0000259" key="1">
    <source>
        <dbReference type="Pfam" id="PF00881"/>
    </source>
</evidence>
<dbReference type="STRING" id="1664694.A0A0N1GZ33"/>